<dbReference type="EMBL" id="RBXX01000002">
    <property type="protein sequence ID" value="RKT84493.1"/>
    <property type="molecule type" value="Genomic_DNA"/>
</dbReference>
<dbReference type="STRING" id="455193.SAMN05421805_103425"/>
<feature type="coiled-coil region" evidence="1">
    <location>
        <begin position="97"/>
        <end position="124"/>
    </location>
</feature>
<dbReference type="Proteomes" id="UP000199398">
    <property type="component" value="Unassembled WGS sequence"/>
</dbReference>
<dbReference type="OrthoDB" id="3694733at2"/>
<proteinExistence type="predicted"/>
<evidence type="ECO:0000313" key="2">
    <source>
        <dbReference type="EMBL" id="RKT84493.1"/>
    </source>
</evidence>
<keyword evidence="5" id="KW-1185">Reference proteome</keyword>
<evidence type="ECO:0000313" key="5">
    <source>
        <dbReference type="Proteomes" id="UP000270697"/>
    </source>
</evidence>
<evidence type="ECO:0008006" key="6">
    <source>
        <dbReference type="Google" id="ProtNLM"/>
    </source>
</evidence>
<protein>
    <recommendedName>
        <fullName evidence="6">Excreted virulence factor EspC, type VII ESX diderm</fullName>
    </recommendedName>
</protein>
<reference evidence="2 5" key="2">
    <citation type="submission" date="2018-10" db="EMBL/GenBank/DDBJ databases">
        <title>Sequencing the genomes of 1000 actinobacteria strains.</title>
        <authorList>
            <person name="Klenk H.-P."/>
        </authorList>
    </citation>
    <scope>NUCLEOTIDE SEQUENCE [LARGE SCALE GENOMIC DNA]</scope>
    <source>
        <strain evidence="2 5">DSM 45119</strain>
    </source>
</reference>
<dbReference type="EMBL" id="FOUP01000003">
    <property type="protein sequence ID" value="SFN24726.1"/>
    <property type="molecule type" value="Genomic_DNA"/>
</dbReference>
<evidence type="ECO:0000313" key="4">
    <source>
        <dbReference type="Proteomes" id="UP000199398"/>
    </source>
</evidence>
<organism evidence="3 4">
    <name type="scientific">Saccharopolyspora antimicrobica</name>
    <dbReference type="NCBI Taxonomy" id="455193"/>
    <lineage>
        <taxon>Bacteria</taxon>
        <taxon>Bacillati</taxon>
        <taxon>Actinomycetota</taxon>
        <taxon>Actinomycetes</taxon>
        <taxon>Pseudonocardiales</taxon>
        <taxon>Pseudonocardiaceae</taxon>
        <taxon>Saccharopolyspora</taxon>
    </lineage>
</organism>
<evidence type="ECO:0000256" key="1">
    <source>
        <dbReference type="SAM" id="Coils"/>
    </source>
</evidence>
<evidence type="ECO:0000313" key="3">
    <source>
        <dbReference type="EMBL" id="SFN24726.1"/>
    </source>
</evidence>
<sequence>MSEPEEVQAVQNLERSAVGVKRLRQAVESQQLRLDPAAGEQIRIALEDQMSKVDTWVSRAGGLTVNAPLGENPVAEAMATKFANRAEGTGRSFNDALRKYREVLEEARDAINAAMRTYERADEYAADSFRKIADDAFQRPM</sequence>
<reference evidence="3 4" key="1">
    <citation type="submission" date="2016-10" db="EMBL/GenBank/DDBJ databases">
        <authorList>
            <person name="de Groot N.N."/>
        </authorList>
    </citation>
    <scope>NUCLEOTIDE SEQUENCE [LARGE SCALE GENOMIC DNA]</scope>
    <source>
        <strain evidence="3 4">CPCC 201259</strain>
    </source>
</reference>
<dbReference type="RefSeq" id="WP_093151008.1">
    <property type="nucleotide sequence ID" value="NZ_FOUP01000003.1"/>
</dbReference>
<dbReference type="AlphaFoldDB" id="A0A1I4XGQ8"/>
<gene>
    <name evidence="2" type="ORF">ATL45_2809</name>
    <name evidence="3" type="ORF">SAMN05421805_103425</name>
</gene>
<name>A0A1I4XGQ8_9PSEU</name>
<accession>A0A1I4XGQ8</accession>
<keyword evidence="1" id="KW-0175">Coiled coil</keyword>
<dbReference type="Proteomes" id="UP000270697">
    <property type="component" value="Unassembled WGS sequence"/>
</dbReference>